<proteinExistence type="inferred from homology"/>
<keyword evidence="8" id="KW-0274">FAD</keyword>
<keyword evidence="9 12" id="KW-0786">Thiamine pyrophosphate</keyword>
<comment type="pathway">
    <text evidence="3">Amino-acid biosynthesis; L-valine biosynthesis; L-valine from pyruvate: step 1/4.</text>
</comment>
<evidence type="ECO:0000259" key="15">
    <source>
        <dbReference type="Pfam" id="PF02775"/>
    </source>
</evidence>
<dbReference type="GO" id="GO:0000287">
    <property type="term" value="F:magnesium ion binding"/>
    <property type="evidence" value="ECO:0007669"/>
    <property type="project" value="InterPro"/>
</dbReference>
<gene>
    <name evidence="17" type="ORF">BRW65_00960</name>
</gene>
<dbReference type="SUPFAM" id="SSF52467">
    <property type="entry name" value="DHS-like NAD/FAD-binding domain"/>
    <property type="match status" value="1"/>
</dbReference>
<dbReference type="SUPFAM" id="SSF52518">
    <property type="entry name" value="Thiamin diphosphate-binding fold (THDP-binding)"/>
    <property type="match status" value="2"/>
</dbReference>
<dbReference type="CDD" id="cd07035">
    <property type="entry name" value="TPP_PYR_POX_like"/>
    <property type="match status" value="1"/>
</dbReference>
<name>A0A1Q4I258_9MYCO</name>
<dbReference type="InterPro" id="IPR045229">
    <property type="entry name" value="TPP_enz"/>
</dbReference>
<dbReference type="GO" id="GO:0009097">
    <property type="term" value="P:isoleucine biosynthetic process"/>
    <property type="evidence" value="ECO:0007669"/>
    <property type="project" value="UniProtKB-UniPathway"/>
</dbReference>
<keyword evidence="7" id="KW-0285">Flavoprotein</keyword>
<evidence type="ECO:0000259" key="16">
    <source>
        <dbReference type="Pfam" id="PF02776"/>
    </source>
</evidence>
<evidence type="ECO:0000256" key="7">
    <source>
        <dbReference type="ARBA" id="ARBA00022630"/>
    </source>
</evidence>
<feature type="region of interest" description="Disordered" evidence="13">
    <location>
        <begin position="1"/>
        <end position="20"/>
    </location>
</feature>
<dbReference type="STRING" id="53378.BRW65_00960"/>
<evidence type="ECO:0000256" key="2">
    <source>
        <dbReference type="ARBA" id="ARBA00004974"/>
    </source>
</evidence>
<evidence type="ECO:0000256" key="12">
    <source>
        <dbReference type="RuleBase" id="RU362132"/>
    </source>
</evidence>
<dbReference type="PANTHER" id="PTHR18968">
    <property type="entry name" value="THIAMINE PYROPHOSPHATE ENZYMES"/>
    <property type="match status" value="1"/>
</dbReference>
<accession>A0A1Q4I258</accession>
<keyword evidence="10" id="KW-0100">Branched-chain amino acid biosynthesis</keyword>
<dbReference type="InterPro" id="IPR029035">
    <property type="entry name" value="DHS-like_NAD/FAD-binding_dom"/>
</dbReference>
<dbReference type="EMBL" id="MPNT01000001">
    <property type="protein sequence ID" value="OJZ76051.1"/>
    <property type="molecule type" value="Genomic_DNA"/>
</dbReference>
<evidence type="ECO:0000256" key="9">
    <source>
        <dbReference type="ARBA" id="ARBA00023052"/>
    </source>
</evidence>
<dbReference type="CDD" id="cd00568">
    <property type="entry name" value="TPP_enzymes"/>
    <property type="match status" value="1"/>
</dbReference>
<dbReference type="InterPro" id="IPR000399">
    <property type="entry name" value="TPP-bd_CS"/>
</dbReference>
<dbReference type="Gene3D" id="3.40.50.970">
    <property type="match status" value="2"/>
</dbReference>
<dbReference type="InterPro" id="IPR012001">
    <property type="entry name" value="Thiamin_PyroP_enz_TPP-bd_dom"/>
</dbReference>
<dbReference type="GO" id="GO:0003984">
    <property type="term" value="F:acetolactate synthase activity"/>
    <property type="evidence" value="ECO:0007669"/>
    <property type="project" value="UniProtKB-EC"/>
</dbReference>
<comment type="cofactor">
    <cofactor evidence="1">
        <name>thiamine diphosphate</name>
        <dbReference type="ChEBI" id="CHEBI:58937"/>
    </cofactor>
</comment>
<keyword evidence="6" id="KW-0028">Amino-acid biosynthesis</keyword>
<evidence type="ECO:0000313" key="18">
    <source>
        <dbReference type="Proteomes" id="UP000186438"/>
    </source>
</evidence>
<organism evidence="17 18">
    <name type="scientific">Mycobacterium paraffinicum</name>
    <dbReference type="NCBI Taxonomy" id="53378"/>
    <lineage>
        <taxon>Bacteria</taxon>
        <taxon>Bacillati</taxon>
        <taxon>Actinomycetota</taxon>
        <taxon>Actinomycetes</taxon>
        <taxon>Mycobacteriales</taxon>
        <taxon>Mycobacteriaceae</taxon>
        <taxon>Mycobacterium</taxon>
    </lineage>
</organism>
<evidence type="ECO:0000256" key="1">
    <source>
        <dbReference type="ARBA" id="ARBA00001964"/>
    </source>
</evidence>
<dbReference type="Proteomes" id="UP000186438">
    <property type="component" value="Unassembled WGS sequence"/>
</dbReference>
<dbReference type="EC" id="2.2.1.6" evidence="5"/>
<dbReference type="Pfam" id="PF02776">
    <property type="entry name" value="TPP_enzyme_N"/>
    <property type="match status" value="1"/>
</dbReference>
<feature type="domain" description="Thiamine pyrophosphate enzyme TPP-binding" evidence="15">
    <location>
        <begin position="416"/>
        <end position="549"/>
    </location>
</feature>
<evidence type="ECO:0000259" key="14">
    <source>
        <dbReference type="Pfam" id="PF00205"/>
    </source>
</evidence>
<dbReference type="InterPro" id="IPR012000">
    <property type="entry name" value="Thiamin_PyroP_enz_cen_dom"/>
</dbReference>
<feature type="domain" description="Thiamine pyrophosphate enzyme central" evidence="14">
    <location>
        <begin position="206"/>
        <end position="336"/>
    </location>
</feature>
<evidence type="ECO:0000313" key="17">
    <source>
        <dbReference type="EMBL" id="OJZ76051.1"/>
    </source>
</evidence>
<sequence>MELMSTDRSVESPPETPLSGDDGFAAALAARDVPFLFNLPGTQTLSLLRKMAENPGGPRAIFIRHEQAAAYGAVGYAKVTGRPAVCLAVPGPGATNMLTGVASAQADGIPLVVATPQVPSELLGRGVLHDADLGALFAPTVKGVVEVVAPEDLGPGLARAIDLSLTPRQGPVQLLFPSSFLVTRIDGFELPDVPEGVAQPATTDLDAARALLQTARRPIIWAGDRVHFAGARAALRELAEVLGAPVVTDEMARGVFPENHPLAMGTASFRAMPEVLAEADVCVAVGTAFPEWSTVSWTMPVPQSLVHLNDEPGVFNLNYPAAVGVSGDLAASLAHLVTALAGRAAPGDDWGSARVTRARESGLAAIAADRADYVDAGRGMHPGDVVSALRAALPADVLVCTDGSATGNWLSEESFPVLASSGMLQSDVFKETGSALCAGMGAKLAAPEREVVVVQGDGGLLFQLGELASLCHNEIKLIVVVFDDGFFNADRIYQEYVFGGRESDCALFNPDFAAVATAFGLHGENVTSVAELGASLRDALKRNSSTVIAAKIDPMALPYRLRSRIEVWKKRTAAAQAASTDSGRNGARVTAS</sequence>
<evidence type="ECO:0000256" key="11">
    <source>
        <dbReference type="ARBA" id="ARBA00048670"/>
    </source>
</evidence>
<dbReference type="InterPro" id="IPR029061">
    <property type="entry name" value="THDP-binding"/>
</dbReference>
<evidence type="ECO:0000256" key="13">
    <source>
        <dbReference type="SAM" id="MobiDB-lite"/>
    </source>
</evidence>
<evidence type="ECO:0000256" key="3">
    <source>
        <dbReference type="ARBA" id="ARBA00005025"/>
    </source>
</evidence>
<dbReference type="PROSITE" id="PS00187">
    <property type="entry name" value="TPP_ENZYMES"/>
    <property type="match status" value="1"/>
</dbReference>
<dbReference type="GO" id="GO:0009099">
    <property type="term" value="P:L-valine biosynthetic process"/>
    <property type="evidence" value="ECO:0007669"/>
    <property type="project" value="UniProtKB-UniPathway"/>
</dbReference>
<feature type="domain" description="Thiamine pyrophosphate enzyme N-terminal TPP-binding" evidence="16">
    <location>
        <begin position="20"/>
        <end position="131"/>
    </location>
</feature>
<dbReference type="UniPathway" id="UPA00047">
    <property type="reaction ID" value="UER00055"/>
</dbReference>
<dbReference type="GO" id="GO:0005948">
    <property type="term" value="C:acetolactate synthase complex"/>
    <property type="evidence" value="ECO:0007669"/>
    <property type="project" value="TreeGrafter"/>
</dbReference>
<evidence type="ECO:0000256" key="6">
    <source>
        <dbReference type="ARBA" id="ARBA00022605"/>
    </source>
</evidence>
<dbReference type="PANTHER" id="PTHR18968:SF13">
    <property type="entry name" value="ACETOLACTATE SYNTHASE CATALYTIC SUBUNIT, MITOCHONDRIAL"/>
    <property type="match status" value="1"/>
</dbReference>
<dbReference type="Pfam" id="PF02775">
    <property type="entry name" value="TPP_enzyme_C"/>
    <property type="match status" value="1"/>
</dbReference>
<evidence type="ECO:0000256" key="5">
    <source>
        <dbReference type="ARBA" id="ARBA00013145"/>
    </source>
</evidence>
<comment type="catalytic activity">
    <reaction evidence="11">
        <text>2 pyruvate + H(+) = (2S)-2-acetolactate + CO2</text>
        <dbReference type="Rhea" id="RHEA:25249"/>
        <dbReference type="ChEBI" id="CHEBI:15361"/>
        <dbReference type="ChEBI" id="CHEBI:15378"/>
        <dbReference type="ChEBI" id="CHEBI:16526"/>
        <dbReference type="ChEBI" id="CHEBI:58476"/>
        <dbReference type="EC" id="2.2.1.6"/>
    </reaction>
</comment>
<dbReference type="OrthoDB" id="3194735at2"/>
<dbReference type="AlphaFoldDB" id="A0A1Q4I258"/>
<evidence type="ECO:0000256" key="4">
    <source>
        <dbReference type="ARBA" id="ARBA00007812"/>
    </source>
</evidence>
<reference evidence="17 18" key="1">
    <citation type="submission" date="2016-11" db="EMBL/GenBank/DDBJ databases">
        <title>Genome sequences of unsequenced Mycobacteria.</title>
        <authorList>
            <person name="Greninger A.L."/>
            <person name="Fang F."/>
            <person name="Jerome K.R."/>
        </authorList>
    </citation>
    <scope>NUCLEOTIDE SEQUENCE [LARGE SCALE GENOMIC DNA]</scope>
    <source>
        <strain evidence="17 18">M11</strain>
    </source>
</reference>
<keyword evidence="18" id="KW-1185">Reference proteome</keyword>
<evidence type="ECO:0000256" key="8">
    <source>
        <dbReference type="ARBA" id="ARBA00022827"/>
    </source>
</evidence>
<dbReference type="Gene3D" id="3.40.50.1220">
    <property type="entry name" value="TPP-binding domain"/>
    <property type="match status" value="1"/>
</dbReference>
<dbReference type="InterPro" id="IPR011766">
    <property type="entry name" value="TPP_enzyme_TPP-bd"/>
</dbReference>
<dbReference type="GO" id="GO:0030976">
    <property type="term" value="F:thiamine pyrophosphate binding"/>
    <property type="evidence" value="ECO:0007669"/>
    <property type="project" value="InterPro"/>
</dbReference>
<dbReference type="GO" id="GO:0050660">
    <property type="term" value="F:flavin adenine dinucleotide binding"/>
    <property type="evidence" value="ECO:0007669"/>
    <property type="project" value="TreeGrafter"/>
</dbReference>
<dbReference type="UniPathway" id="UPA00049">
    <property type="reaction ID" value="UER00059"/>
</dbReference>
<protein>
    <recommendedName>
        <fullName evidence="5">acetolactate synthase</fullName>
        <ecNumber evidence="5">2.2.1.6</ecNumber>
    </recommendedName>
</protein>
<dbReference type="Pfam" id="PF00205">
    <property type="entry name" value="TPP_enzyme_M"/>
    <property type="match status" value="1"/>
</dbReference>
<comment type="similarity">
    <text evidence="4 12">Belongs to the TPP enzyme family.</text>
</comment>
<comment type="caution">
    <text evidence="17">The sequence shown here is derived from an EMBL/GenBank/DDBJ whole genome shotgun (WGS) entry which is preliminary data.</text>
</comment>
<comment type="pathway">
    <text evidence="2">Amino-acid biosynthesis; L-isoleucine biosynthesis; L-isoleucine from 2-oxobutanoate: step 1/4.</text>
</comment>
<evidence type="ECO:0000256" key="10">
    <source>
        <dbReference type="ARBA" id="ARBA00023304"/>
    </source>
</evidence>